<dbReference type="OrthoDB" id="26890at2759"/>
<name>A0A6A1VJQ1_9ROSI</name>
<comment type="caution">
    <text evidence="1">The sequence shown here is derived from an EMBL/GenBank/DDBJ whole genome shotgun (WGS) entry which is preliminary data.</text>
</comment>
<reference evidence="1 2" key="1">
    <citation type="journal article" date="2019" name="Plant Biotechnol. J.">
        <title>The red bayberry genome and genetic basis of sex determination.</title>
        <authorList>
            <person name="Jia H.M."/>
            <person name="Jia H.J."/>
            <person name="Cai Q.L."/>
            <person name="Wang Y."/>
            <person name="Zhao H.B."/>
            <person name="Yang W.F."/>
            <person name="Wang G.Y."/>
            <person name="Li Y.H."/>
            <person name="Zhan D.L."/>
            <person name="Shen Y.T."/>
            <person name="Niu Q.F."/>
            <person name="Chang L."/>
            <person name="Qiu J."/>
            <person name="Zhao L."/>
            <person name="Xie H.B."/>
            <person name="Fu W.Y."/>
            <person name="Jin J."/>
            <person name="Li X.W."/>
            <person name="Jiao Y."/>
            <person name="Zhou C.C."/>
            <person name="Tu T."/>
            <person name="Chai C.Y."/>
            <person name="Gao J.L."/>
            <person name="Fan L.J."/>
            <person name="van de Weg E."/>
            <person name="Wang J.Y."/>
            <person name="Gao Z.S."/>
        </authorList>
    </citation>
    <scope>NUCLEOTIDE SEQUENCE [LARGE SCALE GENOMIC DNA]</scope>
    <source>
        <tissue evidence="1">Leaves</tissue>
    </source>
</reference>
<proteinExistence type="predicted"/>
<dbReference type="Gene3D" id="3.80.10.10">
    <property type="entry name" value="Ribonuclease Inhibitor"/>
    <property type="match status" value="1"/>
</dbReference>
<sequence>MEEWENWSPCEEFPRLSALSIRRCPMLLGELPNQLPLLKTIEVRGCARLVVSISTLPALSKITIDGCKGLAASAGYYALLGFMEFQNPQVRLKASST</sequence>
<accession>A0A6A1VJQ1</accession>
<keyword evidence="2" id="KW-1185">Reference proteome</keyword>
<evidence type="ECO:0000313" key="2">
    <source>
        <dbReference type="Proteomes" id="UP000516437"/>
    </source>
</evidence>
<dbReference type="EMBL" id="RXIC02000023">
    <property type="protein sequence ID" value="KAB1213091.1"/>
    <property type="molecule type" value="Genomic_DNA"/>
</dbReference>
<evidence type="ECO:0000313" key="1">
    <source>
        <dbReference type="EMBL" id="KAB1213091.1"/>
    </source>
</evidence>
<organism evidence="1 2">
    <name type="scientific">Morella rubra</name>
    <name type="common">Chinese bayberry</name>
    <dbReference type="NCBI Taxonomy" id="262757"/>
    <lineage>
        <taxon>Eukaryota</taxon>
        <taxon>Viridiplantae</taxon>
        <taxon>Streptophyta</taxon>
        <taxon>Embryophyta</taxon>
        <taxon>Tracheophyta</taxon>
        <taxon>Spermatophyta</taxon>
        <taxon>Magnoliopsida</taxon>
        <taxon>eudicotyledons</taxon>
        <taxon>Gunneridae</taxon>
        <taxon>Pentapetalae</taxon>
        <taxon>rosids</taxon>
        <taxon>fabids</taxon>
        <taxon>Fagales</taxon>
        <taxon>Myricaceae</taxon>
        <taxon>Morella</taxon>
    </lineage>
</organism>
<gene>
    <name evidence="1" type="ORF">CJ030_MR5G015921</name>
</gene>
<dbReference type="AlphaFoldDB" id="A0A6A1VJQ1"/>
<dbReference type="InterPro" id="IPR032675">
    <property type="entry name" value="LRR_dom_sf"/>
</dbReference>
<dbReference type="Proteomes" id="UP000516437">
    <property type="component" value="Chromosome 5"/>
</dbReference>
<protein>
    <submittedName>
        <fullName evidence="1">Uncharacterized protein</fullName>
    </submittedName>
</protein>